<comment type="caution">
    <text evidence="8">The sequence shown here is derived from an EMBL/GenBank/DDBJ whole genome shotgun (WGS) entry which is preliminary data.</text>
</comment>
<evidence type="ECO:0000256" key="4">
    <source>
        <dbReference type="ARBA" id="ARBA00022989"/>
    </source>
</evidence>
<dbReference type="Proteomes" id="UP000011599">
    <property type="component" value="Unassembled WGS sequence"/>
</dbReference>
<accession>L9VLG6</accession>
<dbReference type="InterPro" id="IPR003838">
    <property type="entry name" value="ABC3_permease_C"/>
</dbReference>
<dbReference type="Pfam" id="PF02687">
    <property type="entry name" value="FtsX"/>
    <property type="match status" value="1"/>
</dbReference>
<sequence length="380" mass="39200">MSVIGVAMAIALLVSVTGLAVGIASPMTGAGSDSEYWIVPESESDSSALVAAGDPQFGSVHTANDRLLEYEHVESSTPLLMQVVQIESDSGASEYVVALGVIPDSASESVMGLSTAAMTPGDPYYENGSYNGTATDEVVLSNGAATLLEAEEGSDVSVSGGGGAQSFTTIDVDEGDAGSVLGTTPIAVMQLSELQTLTGAAEHDQADQFLVQTSSPSAADDFEGLYDEAEVYSSSEMTTQQVLDSDLALALSLTAILVSIFVGTLFIGTTMVFELIGNRSQLASLHAMGIGLRSQLTMYALQTIIVTIIGGLLGGVIGLLGIRLLNFAAEQISSVGAVAVGHPVFLVYGFAVALVIGLITIPFLGFALWRLDIGGERIRE</sequence>
<evidence type="ECO:0000313" key="8">
    <source>
        <dbReference type="EMBL" id="ELY37817.1"/>
    </source>
</evidence>
<keyword evidence="5 6" id="KW-0472">Membrane</keyword>
<dbReference type="eggNOG" id="arCOG02312">
    <property type="taxonomic scope" value="Archaea"/>
</dbReference>
<evidence type="ECO:0000313" key="9">
    <source>
        <dbReference type="Proteomes" id="UP000011599"/>
    </source>
</evidence>
<organism evidence="8 9">
    <name type="scientific">Natronorubrum tibetense GA33</name>
    <dbReference type="NCBI Taxonomy" id="1114856"/>
    <lineage>
        <taxon>Archaea</taxon>
        <taxon>Methanobacteriati</taxon>
        <taxon>Methanobacteriota</taxon>
        <taxon>Stenosarchaea group</taxon>
        <taxon>Halobacteria</taxon>
        <taxon>Halobacteriales</taxon>
        <taxon>Natrialbaceae</taxon>
        <taxon>Natronorubrum</taxon>
    </lineage>
</organism>
<feature type="domain" description="ABC3 transporter permease C-terminal" evidence="7">
    <location>
        <begin position="255"/>
        <end position="362"/>
    </location>
</feature>
<dbReference type="OrthoDB" id="170372at2157"/>
<proteinExistence type="predicted"/>
<comment type="subcellular location">
    <subcellularLocation>
        <location evidence="1">Cell membrane</location>
        <topology evidence="1">Multi-pass membrane protein</topology>
    </subcellularLocation>
</comment>
<keyword evidence="3 6" id="KW-0812">Transmembrane</keyword>
<dbReference type="PANTHER" id="PTHR43738:SF3">
    <property type="entry name" value="ABC TRANSPORTER PERMEASE"/>
    <property type="match status" value="1"/>
</dbReference>
<dbReference type="PANTHER" id="PTHR43738">
    <property type="entry name" value="ABC TRANSPORTER, MEMBRANE PROTEIN"/>
    <property type="match status" value="1"/>
</dbReference>
<evidence type="ECO:0000256" key="5">
    <source>
        <dbReference type="ARBA" id="ARBA00023136"/>
    </source>
</evidence>
<evidence type="ECO:0000256" key="2">
    <source>
        <dbReference type="ARBA" id="ARBA00022475"/>
    </source>
</evidence>
<evidence type="ECO:0000256" key="6">
    <source>
        <dbReference type="SAM" id="Phobius"/>
    </source>
</evidence>
<reference evidence="8 9" key="1">
    <citation type="journal article" date="2014" name="PLoS Genet.">
        <title>Phylogenetically driven sequencing of extremely halophilic archaea reveals strategies for static and dynamic osmo-response.</title>
        <authorList>
            <person name="Becker E.A."/>
            <person name="Seitzer P.M."/>
            <person name="Tritt A."/>
            <person name="Larsen D."/>
            <person name="Krusor M."/>
            <person name="Yao A.I."/>
            <person name="Wu D."/>
            <person name="Madern D."/>
            <person name="Eisen J.A."/>
            <person name="Darling A.E."/>
            <person name="Facciotti M.T."/>
        </authorList>
    </citation>
    <scope>NUCLEOTIDE SEQUENCE [LARGE SCALE GENOMIC DNA]</scope>
    <source>
        <strain evidence="8 9">GA33</strain>
    </source>
</reference>
<dbReference type="AlphaFoldDB" id="L9VLG6"/>
<dbReference type="PATRIC" id="fig|1114856.3.peg.4125"/>
<evidence type="ECO:0000259" key="7">
    <source>
        <dbReference type="Pfam" id="PF02687"/>
    </source>
</evidence>
<evidence type="ECO:0000256" key="3">
    <source>
        <dbReference type="ARBA" id="ARBA00022692"/>
    </source>
</evidence>
<feature type="transmembrane region" description="Helical" evidence="6">
    <location>
        <begin position="296"/>
        <end position="325"/>
    </location>
</feature>
<keyword evidence="9" id="KW-1185">Reference proteome</keyword>
<gene>
    <name evidence="8" type="ORF">C496_19985</name>
</gene>
<evidence type="ECO:0000256" key="1">
    <source>
        <dbReference type="ARBA" id="ARBA00004651"/>
    </source>
</evidence>
<keyword evidence="4 6" id="KW-1133">Transmembrane helix</keyword>
<dbReference type="GO" id="GO:0005886">
    <property type="term" value="C:plasma membrane"/>
    <property type="evidence" value="ECO:0007669"/>
    <property type="project" value="UniProtKB-SubCell"/>
</dbReference>
<feature type="transmembrane region" description="Helical" evidence="6">
    <location>
        <begin position="345"/>
        <end position="369"/>
    </location>
</feature>
<keyword evidence="2" id="KW-1003">Cell membrane</keyword>
<dbReference type="EMBL" id="AOHW01000045">
    <property type="protein sequence ID" value="ELY37817.1"/>
    <property type="molecule type" value="Genomic_DNA"/>
</dbReference>
<protein>
    <recommendedName>
        <fullName evidence="7">ABC3 transporter permease C-terminal domain-containing protein</fullName>
    </recommendedName>
</protein>
<name>L9VLG6_9EURY</name>
<dbReference type="InterPro" id="IPR051125">
    <property type="entry name" value="ABC-4/HrtB_transporter"/>
</dbReference>
<feature type="transmembrane region" description="Helical" evidence="6">
    <location>
        <begin position="247"/>
        <end position="276"/>
    </location>
</feature>
<dbReference type="STRING" id="1114856.GCA_000383975_04085"/>